<evidence type="ECO:0000259" key="9">
    <source>
        <dbReference type="PROSITE" id="PS50261"/>
    </source>
</evidence>
<feature type="transmembrane region" description="Helical" evidence="8">
    <location>
        <begin position="12"/>
        <end position="34"/>
    </location>
</feature>
<evidence type="ECO:0000313" key="11">
    <source>
        <dbReference type="EMBL" id="CAG9329320.1"/>
    </source>
</evidence>
<dbReference type="AlphaFoldDB" id="A0AAU9JUX2"/>
<comment type="subcellular location">
    <subcellularLocation>
        <location evidence="1">Membrane</location>
        <topology evidence="1">Multi-pass membrane protein</topology>
    </subcellularLocation>
</comment>
<feature type="domain" description="G-protein coupled receptors family 2 profile 2" evidence="9">
    <location>
        <begin position="10"/>
        <end position="269"/>
    </location>
</feature>
<dbReference type="GO" id="GO:0007189">
    <property type="term" value="P:adenylate cyclase-activating G protein-coupled receptor signaling pathway"/>
    <property type="evidence" value="ECO:0007669"/>
    <property type="project" value="TreeGrafter"/>
</dbReference>
<gene>
    <name evidence="11" type="ORF">BSTOLATCC_MIC48144</name>
</gene>
<dbReference type="SUPFAM" id="SSF81321">
    <property type="entry name" value="Family A G protein-coupled receptor-like"/>
    <property type="match status" value="1"/>
</dbReference>
<dbReference type="Proteomes" id="UP001162131">
    <property type="component" value="Unassembled WGS sequence"/>
</dbReference>
<dbReference type="PRINTS" id="PR02000">
    <property type="entry name" value="GCR1PLANT"/>
</dbReference>
<dbReference type="Pfam" id="PF05462">
    <property type="entry name" value="Dicty_CAR"/>
    <property type="match status" value="1"/>
</dbReference>
<accession>A0AAU9JUX2</accession>
<evidence type="ECO:0000256" key="6">
    <source>
        <dbReference type="ARBA" id="ARBA00023170"/>
    </source>
</evidence>
<evidence type="ECO:0008006" key="13">
    <source>
        <dbReference type="Google" id="ProtNLM"/>
    </source>
</evidence>
<feature type="transmembrane region" description="Helical" evidence="8">
    <location>
        <begin position="243"/>
        <end position="267"/>
    </location>
</feature>
<dbReference type="InterPro" id="IPR017981">
    <property type="entry name" value="GPCR_2-like_7TM"/>
</dbReference>
<dbReference type="PANTHER" id="PTHR23112:SF0">
    <property type="entry name" value="TRANSMEMBRANE PROTEIN 116"/>
    <property type="match status" value="1"/>
</dbReference>
<evidence type="ECO:0000256" key="4">
    <source>
        <dbReference type="ARBA" id="ARBA00023040"/>
    </source>
</evidence>
<keyword evidence="3 8" id="KW-1133">Transmembrane helix</keyword>
<proteinExistence type="predicted"/>
<keyword evidence="12" id="KW-1185">Reference proteome</keyword>
<dbReference type="GO" id="GO:0005886">
    <property type="term" value="C:plasma membrane"/>
    <property type="evidence" value="ECO:0007669"/>
    <property type="project" value="TreeGrafter"/>
</dbReference>
<evidence type="ECO:0000256" key="8">
    <source>
        <dbReference type="SAM" id="Phobius"/>
    </source>
</evidence>
<dbReference type="InterPro" id="IPR022340">
    <property type="entry name" value="GPCR_GCR1_put"/>
</dbReference>
<dbReference type="GO" id="GO:0004930">
    <property type="term" value="F:G protein-coupled receptor activity"/>
    <property type="evidence" value="ECO:0007669"/>
    <property type="project" value="UniProtKB-KW"/>
</dbReference>
<dbReference type="EMBL" id="CAJZBQ010000047">
    <property type="protein sequence ID" value="CAG9329320.1"/>
    <property type="molecule type" value="Genomic_DNA"/>
</dbReference>
<keyword evidence="7" id="KW-0807">Transducer</keyword>
<name>A0AAU9JUX2_9CILI</name>
<feature type="transmembrane region" description="Helical" evidence="8">
    <location>
        <begin position="72"/>
        <end position="93"/>
    </location>
</feature>
<dbReference type="PROSITE" id="PS50261">
    <property type="entry name" value="G_PROTEIN_RECEP_F2_4"/>
    <property type="match status" value="1"/>
</dbReference>
<comment type="caution">
    <text evidence="11">The sequence shown here is derived from an EMBL/GenBank/DDBJ whole genome shotgun (WGS) entry which is preliminary data.</text>
</comment>
<dbReference type="InterPro" id="IPR017452">
    <property type="entry name" value="GPCR_Rhodpsn_7TM"/>
</dbReference>
<dbReference type="InterPro" id="IPR022343">
    <property type="entry name" value="GCR1-cAMP_receptor"/>
</dbReference>
<feature type="transmembrane region" description="Helical" evidence="8">
    <location>
        <begin position="164"/>
        <end position="186"/>
    </location>
</feature>
<evidence type="ECO:0000259" key="10">
    <source>
        <dbReference type="PROSITE" id="PS50262"/>
    </source>
</evidence>
<dbReference type="GO" id="GO:0007166">
    <property type="term" value="P:cell surface receptor signaling pathway"/>
    <property type="evidence" value="ECO:0007669"/>
    <property type="project" value="InterPro"/>
</dbReference>
<dbReference type="Gene3D" id="1.20.1070.10">
    <property type="entry name" value="Rhodopsin 7-helix transmembrane proteins"/>
    <property type="match status" value="1"/>
</dbReference>
<keyword evidence="6" id="KW-0675">Receptor</keyword>
<keyword evidence="2 8" id="KW-0812">Transmembrane</keyword>
<evidence type="ECO:0000256" key="2">
    <source>
        <dbReference type="ARBA" id="ARBA00022692"/>
    </source>
</evidence>
<evidence type="ECO:0000256" key="3">
    <source>
        <dbReference type="ARBA" id="ARBA00022989"/>
    </source>
</evidence>
<keyword evidence="5 8" id="KW-0472">Membrane</keyword>
<dbReference type="PRINTS" id="PR02001">
    <property type="entry name" value="GCR1CAMPR"/>
</dbReference>
<dbReference type="PROSITE" id="PS50262">
    <property type="entry name" value="G_PROTEIN_RECEP_F1_2"/>
    <property type="match status" value="1"/>
</dbReference>
<sequence>MSSLDEEELVYYVTLPFCVLSIIGSLFIVTIYLLLKEIRVFTFRLIFYLALMDLLFASSFAIPWFINDYYCYVQALLMNFAGLSVILWTATIAYTLNKSVVHEKENLESYEPYYYFIAFGIPALLEGLPFITGSYGKAQGWCWISLGDDNHIKQYTQSWFYGQMWRLLCYYLPLWLTMGYNSWVYYRISKKIVIVLDNSKQEEKMKRMLLIRLKLYPIILVICQTPVSMLRIAYFIGMEDDGMLWLSAIAGIFVILNGILNALVYGLTDTVKNALRRYREKYSTNFFESSSLIEGTI</sequence>
<protein>
    <recommendedName>
        <fullName evidence="13">G-protein coupled receptors family 2 profile 2 domain-containing protein</fullName>
    </recommendedName>
</protein>
<keyword evidence="4" id="KW-0297">G-protein coupled receptor</keyword>
<evidence type="ECO:0000256" key="5">
    <source>
        <dbReference type="ARBA" id="ARBA00023136"/>
    </source>
</evidence>
<dbReference type="PANTHER" id="PTHR23112">
    <property type="entry name" value="G PROTEIN-COUPLED RECEPTOR 157-RELATED"/>
    <property type="match status" value="1"/>
</dbReference>
<evidence type="ECO:0000256" key="1">
    <source>
        <dbReference type="ARBA" id="ARBA00004141"/>
    </source>
</evidence>
<evidence type="ECO:0000256" key="7">
    <source>
        <dbReference type="ARBA" id="ARBA00023224"/>
    </source>
</evidence>
<feature type="transmembrane region" description="Helical" evidence="8">
    <location>
        <begin position="215"/>
        <end position="237"/>
    </location>
</feature>
<feature type="domain" description="G-protein coupled receptors family 1 profile" evidence="10">
    <location>
        <begin position="24"/>
        <end position="265"/>
    </location>
</feature>
<evidence type="ECO:0000313" key="12">
    <source>
        <dbReference type="Proteomes" id="UP001162131"/>
    </source>
</evidence>
<reference evidence="11" key="1">
    <citation type="submission" date="2021-09" db="EMBL/GenBank/DDBJ databases">
        <authorList>
            <consortium name="AG Swart"/>
            <person name="Singh M."/>
            <person name="Singh A."/>
            <person name="Seah K."/>
            <person name="Emmerich C."/>
        </authorList>
    </citation>
    <scope>NUCLEOTIDE SEQUENCE</scope>
    <source>
        <strain evidence="11">ATCC30299</strain>
    </source>
</reference>
<feature type="transmembrane region" description="Helical" evidence="8">
    <location>
        <begin position="46"/>
        <end position="66"/>
    </location>
</feature>
<organism evidence="11 12">
    <name type="scientific">Blepharisma stoltei</name>
    <dbReference type="NCBI Taxonomy" id="1481888"/>
    <lineage>
        <taxon>Eukaryota</taxon>
        <taxon>Sar</taxon>
        <taxon>Alveolata</taxon>
        <taxon>Ciliophora</taxon>
        <taxon>Postciliodesmatophora</taxon>
        <taxon>Heterotrichea</taxon>
        <taxon>Heterotrichida</taxon>
        <taxon>Blepharismidae</taxon>
        <taxon>Blepharisma</taxon>
    </lineage>
</organism>
<feature type="transmembrane region" description="Helical" evidence="8">
    <location>
        <begin position="113"/>
        <end position="131"/>
    </location>
</feature>